<keyword evidence="3" id="KW-0378">Hydrolase</keyword>
<keyword evidence="2" id="KW-0677">Repeat</keyword>
<name>A0A495VZ45_9PSEU</name>
<dbReference type="Gene3D" id="2.60.120.200">
    <property type="match status" value="1"/>
</dbReference>
<dbReference type="Pfam" id="PF20148">
    <property type="entry name" value="DUF6531"/>
    <property type="match status" value="1"/>
</dbReference>
<evidence type="ECO:0000256" key="4">
    <source>
        <dbReference type="SAM" id="MobiDB-lite"/>
    </source>
</evidence>
<keyword evidence="1" id="KW-0540">Nuclease</keyword>
<organism evidence="7 8">
    <name type="scientific">Saccharothrix australiensis</name>
    <dbReference type="NCBI Taxonomy" id="2072"/>
    <lineage>
        <taxon>Bacteria</taxon>
        <taxon>Bacillati</taxon>
        <taxon>Actinomycetota</taxon>
        <taxon>Actinomycetes</taxon>
        <taxon>Pseudonocardiales</taxon>
        <taxon>Pseudonocardiaceae</taxon>
        <taxon>Saccharothrix</taxon>
    </lineage>
</organism>
<dbReference type="GO" id="GO:0004540">
    <property type="term" value="F:RNA nuclease activity"/>
    <property type="evidence" value="ECO:0007669"/>
    <property type="project" value="InterPro"/>
</dbReference>
<dbReference type="PANTHER" id="PTHR32305:SF15">
    <property type="entry name" value="PROTEIN RHSA-RELATED"/>
    <property type="match status" value="1"/>
</dbReference>
<dbReference type="Gene3D" id="3.10.450.30">
    <property type="entry name" value="Microbial ribonucleases"/>
    <property type="match status" value="1"/>
</dbReference>
<evidence type="ECO:0000256" key="3">
    <source>
        <dbReference type="ARBA" id="ARBA00022801"/>
    </source>
</evidence>
<feature type="compositionally biased region" description="Pro residues" evidence="4">
    <location>
        <begin position="1302"/>
        <end position="1311"/>
    </location>
</feature>
<dbReference type="InterPro" id="IPR031325">
    <property type="entry name" value="RHS_repeat"/>
</dbReference>
<dbReference type="Gene3D" id="2.180.10.10">
    <property type="entry name" value="RHS repeat-associated core"/>
    <property type="match status" value="3"/>
</dbReference>
<evidence type="ECO:0000313" key="7">
    <source>
        <dbReference type="EMBL" id="RKT54494.1"/>
    </source>
</evidence>
<keyword evidence="8" id="KW-1185">Reference proteome</keyword>
<accession>A0A495VZ45</accession>
<evidence type="ECO:0000256" key="1">
    <source>
        <dbReference type="ARBA" id="ARBA00022722"/>
    </source>
</evidence>
<dbReference type="GO" id="GO:0016787">
    <property type="term" value="F:hydrolase activity"/>
    <property type="evidence" value="ECO:0007669"/>
    <property type="project" value="UniProtKB-KW"/>
</dbReference>
<feature type="region of interest" description="Disordered" evidence="4">
    <location>
        <begin position="2682"/>
        <end position="2761"/>
    </location>
</feature>
<dbReference type="SUPFAM" id="SSF53933">
    <property type="entry name" value="Microbial ribonucleases"/>
    <property type="match status" value="1"/>
</dbReference>
<dbReference type="InterPro" id="IPR050708">
    <property type="entry name" value="T6SS_VgrG/RHS"/>
</dbReference>
<dbReference type="InterPro" id="IPR006530">
    <property type="entry name" value="YD"/>
</dbReference>
<proteinExistence type="predicted"/>
<dbReference type="InterPro" id="IPR016191">
    <property type="entry name" value="Ribonuclease/ribotoxin"/>
</dbReference>
<evidence type="ECO:0000256" key="2">
    <source>
        <dbReference type="ARBA" id="ARBA00022737"/>
    </source>
</evidence>
<feature type="domain" description="DUF6531" evidence="5">
    <location>
        <begin position="773"/>
        <end position="847"/>
    </location>
</feature>
<dbReference type="Proteomes" id="UP000282084">
    <property type="component" value="Unassembled WGS sequence"/>
</dbReference>
<dbReference type="InterPro" id="IPR045351">
    <property type="entry name" value="DUF6531"/>
</dbReference>
<dbReference type="SUPFAM" id="SSF49899">
    <property type="entry name" value="Concanavalin A-like lectins/glucanases"/>
    <property type="match status" value="1"/>
</dbReference>
<dbReference type="InterPro" id="IPR022385">
    <property type="entry name" value="Rhs_assc_core"/>
</dbReference>
<dbReference type="Pfam" id="PF25023">
    <property type="entry name" value="TEN_YD-shell"/>
    <property type="match status" value="1"/>
</dbReference>
<dbReference type="NCBIfam" id="TIGR03696">
    <property type="entry name" value="Rhs_assc_core"/>
    <property type="match status" value="1"/>
</dbReference>
<dbReference type="InterPro" id="IPR013320">
    <property type="entry name" value="ConA-like_dom_sf"/>
</dbReference>
<protein>
    <submittedName>
        <fullName evidence="7">RHS repeat-associated protein</fullName>
    </submittedName>
</protein>
<feature type="compositionally biased region" description="Low complexity" evidence="4">
    <location>
        <begin position="2696"/>
        <end position="2713"/>
    </location>
</feature>
<feature type="compositionally biased region" description="Basic residues" evidence="4">
    <location>
        <begin position="2721"/>
        <end position="2730"/>
    </location>
</feature>
<reference evidence="7 8" key="1">
    <citation type="submission" date="2018-10" db="EMBL/GenBank/DDBJ databases">
        <title>Sequencing the genomes of 1000 actinobacteria strains.</title>
        <authorList>
            <person name="Klenk H.-P."/>
        </authorList>
    </citation>
    <scope>NUCLEOTIDE SEQUENCE [LARGE SCALE GENOMIC DNA]</scope>
    <source>
        <strain evidence="7 8">DSM 43800</strain>
    </source>
</reference>
<dbReference type="InterPro" id="IPR056823">
    <property type="entry name" value="TEN-like_YD-shell"/>
</dbReference>
<dbReference type="Pfam" id="PF13385">
    <property type="entry name" value="Laminin_G_3"/>
    <property type="match status" value="1"/>
</dbReference>
<gene>
    <name evidence="7" type="ORF">C8E97_3137</name>
</gene>
<sequence>MPVFRSRSNAFLPAPVPPTRRWTALLLAVALVVGVFGPELGRLWPRYAEVAAPASGPAQRWGSADGLPHEDGDGKGNTADPVSLQSQYPPVEGQADPAPAANAVEVVDPVPQVRGFDQATSTEIPELRGRSQRTFRNGDGTQTTEFSEVPVNYRAADGSWQPVDPAFVPKEKGEGWRNNADQVSIVAAPRAAASGVVRAALDDGHAIEFGVADAAEVPGEVSGNSVTYRGVRPDADLTVTSEPGLLKEVVRLNTPNAPRSWLFPLTLTGLTAERVDGGVLLHDEKGVRRAHIPDGFMTDASPPDESGAVPTSYGVTYELVRHDGKPALRMDLDAAWLDDPARAYPVSVDPPVDMRAAASSMYVQRDNNGNNFSRVDGDLKVGRSSVSTAASYLSFPGVEDALRNHKIFGANLSLLNYQSSSCSARPITVHPVVVPWTANNSHKYPGPAVGDALASSSFAHGYIASGSTKSRCPSTTETVALGDDGRDLVQRWVTGAQANHGLSVRGSETDPKSWKVFTGAGTANPPRLAVTHTPYNASYKFLRPVPEPPVTRTRAGKVRIEVTNLGAEKWTPGIYALAYRYFGANGQYLGWSESAALPSVVERGGTVELDATINATPPGSYRFEFTMIKRGVAFFTDEQIPPAALAFQVIDVPPVIKEQYPPNGYSAPTLTPSLWARALDVDAPPNGSLQYRFEVCDSDKRNCFDSGRLAKATWTIPHGKLFWSRSYLWRAFAFDGASENEKLPFSTLLTAVPQPEITAHLGNAPYGGRSTDVDPQVGNYTTGAVDASLGTPGPSLTVARTYNSLDPRRDNAFGAGWSTVYDMRVTPDGDGSGNVVVSYPDGQQVRFGANKDGSGNPVGGRLAPPQGRYATLVPQPEGGWTLADKNGTTYVFGGDGRLTGIIDRAQRHQELTYTGGRLAAATDRANGRKLEFTWQGDHVASVTAGGSTWNYTYEGDRLTSVCDPDDGCTRYSHTAGSHYRSTVLDAKPDAYWRLGDRGGDNAVSQIGINLGADKARLTDVALGGEGALSGTDDKAAGFNGGSSVMRLPDGLVRRTRELTVELWFKTTTGGPLLGAQLKPLGENDNPTSATLLEVGADGKLTGRFPGVIPFPPPSAGPVNDGRWHHVVLTGSLTTQTLYLDGQQVSTRAGVIDTSEMAYSQIGAAFSGGTRKWFAGQVDEVAVYQHPLGAPAVRDHFRAREATDHVAEVKLPSGRVAARLDYDTAADRVREYVDHNGGTWKLSVPAVSGPPTNIIRTVRLTDPANRAHYYDFDPLRGRIVRYLAPLGTSTRPEDLPPTTTATRPPPSCTTPPPGEPVFCDVPTDGGPGSFPPVEAQGARSYHYDANGFQSTIADENGNTVTLVQDDRGNIRSRKTCRTGPTDCQTAHFEYYNSDNLTDPRLDKLISARDPRSASATDTTYRTLYTYTSRGDLESQTTPDGAVVRHTYTTATTPAFGGGSTPAGLVHTSTDARNAQTVYSYFRNGDLAEVRTPSGFATRFTYDALGRRTSSTQISTAHPGGVTTTYTYDKLSRRTSVTTAATTNAVTGARQQSRTTTAYDVDGRPERVQLEDLTGGAVTRSSTVEHDDRGRVALTRNAEGHETSYRYDVFGNLTSMVNAAGVNFEYAYTARNKLAEVRVKGWNSDPGDAPPTEQLVLASYAYDLAGRLVRETDAMGRATRYRYYSDDLLRQVVAAGSREIVLEDNTYDAAGHLTRSTQAGERVSAFEYDATGRLTATTADPAGLKRRSVLSYDPNGNVTKVVRTGNESNTGVLDDGVSETTEFGYDQAGRQTSQTVWLGADRLVTNYGYDQRGLLTSSTDPRAGDAHTSLFGYDELGRLVTASTPPVTAERLGAQPETKRAVTTLGYDVSGSVVDARDAAGRTTHVDHDKLGRQVATHLPDYTPPGATEPIKAVWRTAYDELGNVTETTDPRGAVSRFTYDQLGRLVSSVAPKWDVPGEAGGTTAYTYTRVGELLAVTGPTGARTERTYDEFGRMDTLSVLERKPTPGTYTTRFSYRDTGELATTTSPGGVVDKIDYDAAGDPITFTSGAGVRTRLGYDRAGRPVKSVDGLGRTRRVQYDQAGRAVKSLDIAPTGGLLRQTATGYDRAGNAISHTDPEQRVTEVAVDALGRVTRQTEPVAAGESLTTSFGYDIVGNPTRFTNGREHSTWTTFTSWDLPESVVEPSTTAHPAPGDRTWTTSYDAAGNPVSTVAPGGVRRDRTFDLLGLLRAETAPDTAERVLDYDDLGRLVRAGGNTFSYDDRGALLDTAGPSGASSFRYNGDGDLLSRADASGTSAFTYLDGRLKTLRDGITGTVQTLGYDEAGALSTVDYGGRGVRRFDYDELGRLKTDAVGTAASTAYGYDLADRLTGKTTTGVAGAGTQTYGYDFAGRLTSWNGVAYGWDAAGNRTRVGDKTAQYDERDRLLTDGASSYTYTPRGTRATKTTGTTVVPFAFDGFDRMTAQGATHYTYDALDRVATRDATGFSYSGPGNDLASDGSATFSRDPSGEVIALASGADQRLTVADAHGDVVGGFDPATGPTALADSASYDPFGAVTAVGGAKRPLGFQGDHTDPETGQVNMGARWYDPASGAFDSRDDASLPTSPSAMANRYGYGSSSPVNFTDPSGHNSLPPGWTCTPSWWDPFSGNQSADCHMTPPSDDGGVGGSTCGGGGVDPRIQTRAPRCCSGGTASKASNGCAGSSTTTMKGGKGTSMKGGKAGGKGGGRKNATKPKPKPDPAIAARKEARNSARTNPRPIPQAMRTPLYGSTYTPPVSSAPHAWSHEVGDYQEPVDDVNESYRRLQRSLTVDPGTLLGKVADTVAAPSEITATNAANKFRMDPESGAGQRHNREDFPTQEEYEQYWGEKNGCVDNGTWDRTGPECDPPNPADTARQNRAVGDFLMMLLGVDDISACFEDGSIEGCLWSAMAIIPGGKLAKGAKLGELSGDAAHLGDAGRHMVGNSGKLALPFHDPALRDQVRSVVEHFDKFGTPPAGVLQGGSRRGDGIYRGGGLPPKSDKYYVETDVWPTKPGEHRKSGRLVMGALGEVYYTNHYDDGFALIRSGY</sequence>
<dbReference type="NCBIfam" id="TIGR01643">
    <property type="entry name" value="YD_repeat_2x"/>
    <property type="match status" value="9"/>
</dbReference>
<dbReference type="NCBIfam" id="NF033679">
    <property type="entry name" value="DNRLRE_dom"/>
    <property type="match status" value="1"/>
</dbReference>
<dbReference type="EMBL" id="RBXO01000001">
    <property type="protein sequence ID" value="RKT54494.1"/>
    <property type="molecule type" value="Genomic_DNA"/>
</dbReference>
<feature type="domain" description="Teneurin-like YD-shell" evidence="6">
    <location>
        <begin position="2360"/>
        <end position="2615"/>
    </location>
</feature>
<feature type="region of interest" description="Disordered" evidence="4">
    <location>
        <begin position="1286"/>
        <end position="1311"/>
    </location>
</feature>
<dbReference type="OrthoDB" id="4981820at2"/>
<dbReference type="GO" id="GO:0003723">
    <property type="term" value="F:RNA binding"/>
    <property type="evidence" value="ECO:0007669"/>
    <property type="project" value="InterPro"/>
</dbReference>
<evidence type="ECO:0000313" key="8">
    <source>
        <dbReference type="Proteomes" id="UP000282084"/>
    </source>
</evidence>
<dbReference type="Pfam" id="PF05593">
    <property type="entry name" value="RHS_repeat"/>
    <property type="match status" value="6"/>
</dbReference>
<feature type="region of interest" description="Disordered" evidence="4">
    <location>
        <begin position="54"/>
        <end position="98"/>
    </location>
</feature>
<comment type="caution">
    <text evidence="7">The sequence shown here is derived from an EMBL/GenBank/DDBJ whole genome shotgun (WGS) entry which is preliminary data.</text>
</comment>
<dbReference type="PANTHER" id="PTHR32305">
    <property type="match status" value="1"/>
</dbReference>
<evidence type="ECO:0000259" key="5">
    <source>
        <dbReference type="Pfam" id="PF20148"/>
    </source>
</evidence>
<evidence type="ECO:0000259" key="6">
    <source>
        <dbReference type="Pfam" id="PF25023"/>
    </source>
</evidence>
<dbReference type="RefSeq" id="WP_121006159.1">
    <property type="nucleotide sequence ID" value="NZ_RBXO01000001.1"/>
</dbReference>